<accession>A0A7R9D978</accession>
<name>A0A7R9D978_TIMPO</name>
<reference evidence="1" key="1">
    <citation type="submission" date="2020-11" db="EMBL/GenBank/DDBJ databases">
        <authorList>
            <person name="Tran Van P."/>
        </authorList>
    </citation>
    <scope>NUCLEOTIDE SEQUENCE</scope>
</reference>
<sequence length="304" mass="33747">MASWKKSLYINLLVAEPSYHLRPLSLALALKVKCLDFNVLVYGKLRRSASFSKLRASLRRSSAKLMQKLTNRGASTIEGYSNSRNHFIKKYVQIKSPIVRVTELINITTTTVNNKQTTVLVIAGCGPAARMKRASSLSVLSGHNTEQEVALRVSHSSLMSSDRMKPGSGDWAEVALRVTHSSLMSSDRMKPRSGDWAHTRSNVASLRGRTASTEQLLLQNATAVGFTHITSKSYLSSSVGERPRAFRTLFQGNFSCCSFYALTLAFSSPLRRAPEEDSLDDLVDPLDKPRDPHFENLCLRPFGH</sequence>
<evidence type="ECO:0000313" key="1">
    <source>
        <dbReference type="EMBL" id="CAD7410414.1"/>
    </source>
</evidence>
<dbReference type="EMBL" id="OD004740">
    <property type="protein sequence ID" value="CAD7410414.1"/>
    <property type="molecule type" value="Genomic_DNA"/>
</dbReference>
<dbReference type="AlphaFoldDB" id="A0A7R9D978"/>
<protein>
    <submittedName>
        <fullName evidence="1">Uncharacterized protein</fullName>
    </submittedName>
</protein>
<proteinExistence type="predicted"/>
<organism evidence="1">
    <name type="scientific">Timema poppense</name>
    <name type="common">Walking stick</name>
    <dbReference type="NCBI Taxonomy" id="170557"/>
    <lineage>
        <taxon>Eukaryota</taxon>
        <taxon>Metazoa</taxon>
        <taxon>Ecdysozoa</taxon>
        <taxon>Arthropoda</taxon>
        <taxon>Hexapoda</taxon>
        <taxon>Insecta</taxon>
        <taxon>Pterygota</taxon>
        <taxon>Neoptera</taxon>
        <taxon>Polyneoptera</taxon>
        <taxon>Phasmatodea</taxon>
        <taxon>Timematodea</taxon>
        <taxon>Timematoidea</taxon>
        <taxon>Timematidae</taxon>
        <taxon>Timema</taxon>
    </lineage>
</organism>
<gene>
    <name evidence="1" type="ORF">TPSB3V08_LOCUS7331</name>
</gene>